<evidence type="ECO:0000256" key="1">
    <source>
        <dbReference type="SAM" id="MobiDB-lite"/>
    </source>
</evidence>
<keyword evidence="3" id="KW-1185">Reference proteome</keyword>
<proteinExistence type="predicted"/>
<dbReference type="EMBL" id="CAAALY010105033">
    <property type="protein sequence ID" value="VEL29658.1"/>
    <property type="molecule type" value="Genomic_DNA"/>
</dbReference>
<protein>
    <submittedName>
        <fullName evidence="2">Uncharacterized protein</fullName>
    </submittedName>
</protein>
<dbReference type="AlphaFoldDB" id="A0A3S5AHW5"/>
<gene>
    <name evidence="2" type="ORF">PXEA_LOCUS23098</name>
</gene>
<feature type="compositionally biased region" description="Low complexity" evidence="1">
    <location>
        <begin position="84"/>
        <end position="95"/>
    </location>
</feature>
<sequence>MTTSTLSSNCPLQRGAVQVLVMSGGLSGGDLYGSGRVKKSVSFDKNLETISIYSPPVTPLETGFEPTHPRQASQTLPTLRHTQQHQQQQQQQQQQEEQETSFPLPIWHEGRMPVLPGGQQKPQSSEPGSGLRDRDDRLNEESSASGQFAHPQTPNPIGRQPNDSDKGPDTRPWWSARGGGGVSNEPEARKTLVSDGVAMGTPTDQSVFVDGQTGLGKPTSGHVQSTLVNCK</sequence>
<feature type="compositionally biased region" description="Basic and acidic residues" evidence="1">
    <location>
        <begin position="131"/>
        <end position="140"/>
    </location>
</feature>
<comment type="caution">
    <text evidence="2">The sequence shown here is derived from an EMBL/GenBank/DDBJ whole genome shotgun (WGS) entry which is preliminary data.</text>
</comment>
<name>A0A3S5AHW5_9PLAT</name>
<feature type="region of interest" description="Disordered" evidence="1">
    <location>
        <begin position="54"/>
        <end position="231"/>
    </location>
</feature>
<accession>A0A3S5AHW5</accession>
<feature type="compositionally biased region" description="Polar residues" evidence="1">
    <location>
        <begin position="141"/>
        <end position="152"/>
    </location>
</feature>
<reference evidence="2" key="1">
    <citation type="submission" date="2018-11" db="EMBL/GenBank/DDBJ databases">
        <authorList>
            <consortium name="Pathogen Informatics"/>
        </authorList>
    </citation>
    <scope>NUCLEOTIDE SEQUENCE</scope>
</reference>
<dbReference type="Proteomes" id="UP000784294">
    <property type="component" value="Unassembled WGS sequence"/>
</dbReference>
<feature type="compositionally biased region" description="Polar residues" evidence="1">
    <location>
        <begin position="70"/>
        <end position="81"/>
    </location>
</feature>
<feature type="compositionally biased region" description="Polar residues" evidence="1">
    <location>
        <begin position="221"/>
        <end position="231"/>
    </location>
</feature>
<evidence type="ECO:0000313" key="2">
    <source>
        <dbReference type="EMBL" id="VEL29658.1"/>
    </source>
</evidence>
<evidence type="ECO:0000313" key="3">
    <source>
        <dbReference type="Proteomes" id="UP000784294"/>
    </source>
</evidence>
<organism evidence="2 3">
    <name type="scientific">Protopolystoma xenopodis</name>
    <dbReference type="NCBI Taxonomy" id="117903"/>
    <lineage>
        <taxon>Eukaryota</taxon>
        <taxon>Metazoa</taxon>
        <taxon>Spiralia</taxon>
        <taxon>Lophotrochozoa</taxon>
        <taxon>Platyhelminthes</taxon>
        <taxon>Monogenea</taxon>
        <taxon>Polyopisthocotylea</taxon>
        <taxon>Polystomatidea</taxon>
        <taxon>Polystomatidae</taxon>
        <taxon>Protopolystoma</taxon>
    </lineage>
</organism>